<accession>A0ACB8Y9C9</accession>
<protein>
    <submittedName>
        <fullName evidence="1">Uncharacterized protein</fullName>
    </submittedName>
</protein>
<name>A0ACB8Y9C9_ARCLA</name>
<gene>
    <name evidence="1" type="ORF">L6452_35978</name>
</gene>
<dbReference type="Proteomes" id="UP001055879">
    <property type="component" value="Linkage Group LG13"/>
</dbReference>
<comment type="caution">
    <text evidence="1">The sequence shown here is derived from an EMBL/GenBank/DDBJ whole genome shotgun (WGS) entry which is preliminary data.</text>
</comment>
<dbReference type="EMBL" id="CM042059">
    <property type="protein sequence ID" value="KAI3681193.1"/>
    <property type="molecule type" value="Genomic_DNA"/>
</dbReference>
<proteinExistence type="predicted"/>
<reference evidence="2" key="1">
    <citation type="journal article" date="2022" name="Mol. Ecol. Resour.">
        <title>The genomes of chicory, endive, great burdock and yacon provide insights into Asteraceae palaeo-polyploidization history and plant inulin production.</title>
        <authorList>
            <person name="Fan W."/>
            <person name="Wang S."/>
            <person name="Wang H."/>
            <person name="Wang A."/>
            <person name="Jiang F."/>
            <person name="Liu H."/>
            <person name="Zhao H."/>
            <person name="Xu D."/>
            <person name="Zhang Y."/>
        </authorList>
    </citation>
    <scope>NUCLEOTIDE SEQUENCE [LARGE SCALE GENOMIC DNA]</scope>
    <source>
        <strain evidence="2">cv. Niubang</strain>
    </source>
</reference>
<evidence type="ECO:0000313" key="2">
    <source>
        <dbReference type="Proteomes" id="UP001055879"/>
    </source>
</evidence>
<evidence type="ECO:0000313" key="1">
    <source>
        <dbReference type="EMBL" id="KAI3681193.1"/>
    </source>
</evidence>
<reference evidence="1 2" key="2">
    <citation type="journal article" date="2022" name="Mol. Ecol. Resour.">
        <title>The genomes of chicory, endive, great burdock and yacon provide insights into Asteraceae paleo-polyploidization history and plant inulin production.</title>
        <authorList>
            <person name="Fan W."/>
            <person name="Wang S."/>
            <person name="Wang H."/>
            <person name="Wang A."/>
            <person name="Jiang F."/>
            <person name="Liu H."/>
            <person name="Zhao H."/>
            <person name="Xu D."/>
            <person name="Zhang Y."/>
        </authorList>
    </citation>
    <scope>NUCLEOTIDE SEQUENCE [LARGE SCALE GENOMIC DNA]</scope>
    <source>
        <strain evidence="2">cv. Niubang</strain>
    </source>
</reference>
<organism evidence="1 2">
    <name type="scientific">Arctium lappa</name>
    <name type="common">Greater burdock</name>
    <name type="synonym">Lappa major</name>
    <dbReference type="NCBI Taxonomy" id="4217"/>
    <lineage>
        <taxon>Eukaryota</taxon>
        <taxon>Viridiplantae</taxon>
        <taxon>Streptophyta</taxon>
        <taxon>Embryophyta</taxon>
        <taxon>Tracheophyta</taxon>
        <taxon>Spermatophyta</taxon>
        <taxon>Magnoliopsida</taxon>
        <taxon>eudicotyledons</taxon>
        <taxon>Gunneridae</taxon>
        <taxon>Pentapetalae</taxon>
        <taxon>asterids</taxon>
        <taxon>campanulids</taxon>
        <taxon>Asterales</taxon>
        <taxon>Asteraceae</taxon>
        <taxon>Carduoideae</taxon>
        <taxon>Cardueae</taxon>
        <taxon>Arctiinae</taxon>
        <taxon>Arctium</taxon>
    </lineage>
</organism>
<keyword evidence="2" id="KW-1185">Reference proteome</keyword>
<sequence length="132" mass="13467">MSTKSTSSDVANPPVNGSKSPTSSEPVATEATAEATPADATPEVATAEATPEVATAEATSPAITESIPETTVVELSSMTRMTHPTASFQSNPLEFQVTRCCHSGVEFRFAATPDGADQGPGSLSPVLRPTSS</sequence>